<dbReference type="PANTHER" id="PTHR46300">
    <property type="entry name" value="P450, PUTATIVE (EUROFUNG)-RELATED-RELATED"/>
    <property type="match status" value="1"/>
</dbReference>
<keyword evidence="13" id="KW-1185">Reference proteome</keyword>
<feature type="transmembrane region" description="Helical" evidence="11">
    <location>
        <begin position="21"/>
        <end position="38"/>
    </location>
</feature>
<comment type="pathway">
    <text evidence="2">Secondary metabolite biosynthesis.</text>
</comment>
<dbReference type="RefSeq" id="XP_001838505.2">
    <property type="nucleotide sequence ID" value="XM_001838453.2"/>
</dbReference>
<dbReference type="OrthoDB" id="2789670at2759"/>
<dbReference type="GO" id="GO:0004497">
    <property type="term" value="F:monooxygenase activity"/>
    <property type="evidence" value="ECO:0007669"/>
    <property type="project" value="UniProtKB-KW"/>
</dbReference>
<dbReference type="InterPro" id="IPR001128">
    <property type="entry name" value="Cyt_P450"/>
</dbReference>
<evidence type="ECO:0000256" key="11">
    <source>
        <dbReference type="SAM" id="Phobius"/>
    </source>
</evidence>
<dbReference type="AlphaFoldDB" id="A8P3A2"/>
<protein>
    <submittedName>
        <fullName evidence="12">Cytochrome P450</fullName>
    </submittedName>
</protein>
<dbReference type="PRINTS" id="PR00463">
    <property type="entry name" value="EP450I"/>
</dbReference>
<dbReference type="InterPro" id="IPR036396">
    <property type="entry name" value="Cyt_P450_sf"/>
</dbReference>
<accession>A8P3A2</accession>
<keyword evidence="8 10" id="KW-0503">Monooxygenase</keyword>
<feature type="binding site" description="axial binding residue" evidence="9">
    <location>
        <position position="445"/>
    </location>
    <ligand>
        <name>heme</name>
        <dbReference type="ChEBI" id="CHEBI:30413"/>
    </ligand>
    <ligandPart>
        <name>Fe</name>
        <dbReference type="ChEBI" id="CHEBI:18248"/>
    </ligandPart>
</feature>
<proteinExistence type="inferred from homology"/>
<keyword evidence="11" id="KW-1133">Transmembrane helix</keyword>
<keyword evidence="5 9" id="KW-0479">Metal-binding</keyword>
<evidence type="ECO:0000256" key="9">
    <source>
        <dbReference type="PIRSR" id="PIRSR602401-1"/>
    </source>
</evidence>
<keyword evidence="11" id="KW-0812">Transmembrane</keyword>
<keyword evidence="7 9" id="KW-0408">Iron</keyword>
<sequence length="500" mass="56628">MVSNVLRISDSIIKQLPGHSFTAITLGLGALAAVWALFSPKSSSAKLPYPPGPRGYPIIGNILDVPLQYPWVVYKEWAAQHGDIVFIKALNQPILILDSLRRIEDLLEKRSLLYSNRPPMPMLRGLMGWDNMFVAMDYGPRWRLQRKTFAQYFTQSENKKYHPLLRERVQELIERVRLNPNNHDAPTLVTRFTTSVIIKVTYGFDIDDSKVYNETIQGVVDRFQEAALPGRFLVDVMPFLKYVPAWLPGAGFQRFVEERMKRGEASSCMASDMIERLPDHDDPTRSNMERTFREVASLTHIAGVDTVAGALGSFIYAMCIYPEVQRKIQDELDANIVPGHLPSFDNRDQLPYLNAAIKEGLRWITIGSPISDARRGFPHVVAKDDVYDGYIIPKGTVVLGNAWSIHHNPEYYPDPSEFMPERFLDPSKPALDPALVAFGYGRRSCPGVHFAFDVMFIFCSSILTEFEVYSPEPLPKVPDLVDGPKSGVKSFQCNFRPRIC</sequence>
<evidence type="ECO:0000313" key="12">
    <source>
        <dbReference type="EMBL" id="EAU83306.2"/>
    </source>
</evidence>
<dbReference type="VEuPathDB" id="FungiDB:CC1G_10747"/>
<evidence type="ECO:0000313" key="13">
    <source>
        <dbReference type="Proteomes" id="UP000001861"/>
    </source>
</evidence>
<dbReference type="KEGG" id="cci:CC1G_10747"/>
<dbReference type="STRING" id="240176.A8P3A2"/>
<dbReference type="Proteomes" id="UP000001861">
    <property type="component" value="Unassembled WGS sequence"/>
</dbReference>
<dbReference type="OMA" id="TIAMFQE"/>
<evidence type="ECO:0000256" key="6">
    <source>
        <dbReference type="ARBA" id="ARBA00023002"/>
    </source>
</evidence>
<dbReference type="InterPro" id="IPR017972">
    <property type="entry name" value="Cyt_P450_CS"/>
</dbReference>
<dbReference type="EMBL" id="AACS02000004">
    <property type="protein sequence ID" value="EAU83306.2"/>
    <property type="molecule type" value="Genomic_DNA"/>
</dbReference>
<dbReference type="HOGENOM" id="CLU_001570_2_3_1"/>
<dbReference type="PROSITE" id="PS00086">
    <property type="entry name" value="CYTOCHROME_P450"/>
    <property type="match status" value="1"/>
</dbReference>
<dbReference type="InParanoid" id="A8P3A2"/>
<dbReference type="Gene3D" id="1.10.630.10">
    <property type="entry name" value="Cytochrome P450"/>
    <property type="match status" value="1"/>
</dbReference>
<evidence type="ECO:0000256" key="7">
    <source>
        <dbReference type="ARBA" id="ARBA00023004"/>
    </source>
</evidence>
<organism evidence="12 13">
    <name type="scientific">Coprinopsis cinerea (strain Okayama-7 / 130 / ATCC MYA-4618 / FGSC 9003)</name>
    <name type="common">Inky cap fungus</name>
    <name type="synonym">Hormographiella aspergillata</name>
    <dbReference type="NCBI Taxonomy" id="240176"/>
    <lineage>
        <taxon>Eukaryota</taxon>
        <taxon>Fungi</taxon>
        <taxon>Dikarya</taxon>
        <taxon>Basidiomycota</taxon>
        <taxon>Agaricomycotina</taxon>
        <taxon>Agaricomycetes</taxon>
        <taxon>Agaricomycetidae</taxon>
        <taxon>Agaricales</taxon>
        <taxon>Agaricineae</taxon>
        <taxon>Psathyrellaceae</taxon>
        <taxon>Coprinopsis</taxon>
    </lineage>
</organism>
<dbReference type="GO" id="GO:0020037">
    <property type="term" value="F:heme binding"/>
    <property type="evidence" value="ECO:0007669"/>
    <property type="project" value="InterPro"/>
</dbReference>
<name>A8P3A2_COPC7</name>
<evidence type="ECO:0000256" key="5">
    <source>
        <dbReference type="ARBA" id="ARBA00022723"/>
    </source>
</evidence>
<dbReference type="SUPFAM" id="SSF48264">
    <property type="entry name" value="Cytochrome P450"/>
    <property type="match status" value="1"/>
</dbReference>
<evidence type="ECO:0000256" key="1">
    <source>
        <dbReference type="ARBA" id="ARBA00001971"/>
    </source>
</evidence>
<keyword evidence="6 10" id="KW-0560">Oxidoreductase</keyword>
<dbReference type="GO" id="GO:0005506">
    <property type="term" value="F:iron ion binding"/>
    <property type="evidence" value="ECO:0007669"/>
    <property type="project" value="InterPro"/>
</dbReference>
<dbReference type="InterPro" id="IPR050364">
    <property type="entry name" value="Cytochrome_P450_fung"/>
</dbReference>
<comment type="caution">
    <text evidence="12">The sequence shown here is derived from an EMBL/GenBank/DDBJ whole genome shotgun (WGS) entry which is preliminary data.</text>
</comment>
<reference evidence="12 13" key="1">
    <citation type="journal article" date="2010" name="Proc. Natl. Acad. Sci. U.S.A.">
        <title>Insights into evolution of multicellular fungi from the assembled chromosomes of the mushroom Coprinopsis cinerea (Coprinus cinereus).</title>
        <authorList>
            <person name="Stajich J.E."/>
            <person name="Wilke S.K."/>
            <person name="Ahren D."/>
            <person name="Au C.H."/>
            <person name="Birren B.W."/>
            <person name="Borodovsky M."/>
            <person name="Burns C."/>
            <person name="Canback B."/>
            <person name="Casselton L.A."/>
            <person name="Cheng C.K."/>
            <person name="Deng J."/>
            <person name="Dietrich F.S."/>
            <person name="Fargo D.C."/>
            <person name="Farman M.L."/>
            <person name="Gathman A.C."/>
            <person name="Goldberg J."/>
            <person name="Guigo R."/>
            <person name="Hoegger P.J."/>
            <person name="Hooker J.B."/>
            <person name="Huggins A."/>
            <person name="James T.Y."/>
            <person name="Kamada T."/>
            <person name="Kilaru S."/>
            <person name="Kodira C."/>
            <person name="Kues U."/>
            <person name="Kupfer D."/>
            <person name="Kwan H.S."/>
            <person name="Lomsadze A."/>
            <person name="Li W."/>
            <person name="Lilly W.W."/>
            <person name="Ma L.J."/>
            <person name="Mackey A.J."/>
            <person name="Manning G."/>
            <person name="Martin F."/>
            <person name="Muraguchi H."/>
            <person name="Natvig D.O."/>
            <person name="Palmerini H."/>
            <person name="Ramesh M.A."/>
            <person name="Rehmeyer C.J."/>
            <person name="Roe B.A."/>
            <person name="Shenoy N."/>
            <person name="Stanke M."/>
            <person name="Ter-Hovhannisyan V."/>
            <person name="Tunlid A."/>
            <person name="Velagapudi R."/>
            <person name="Vision T.J."/>
            <person name="Zeng Q."/>
            <person name="Zolan M.E."/>
            <person name="Pukkila P.J."/>
        </authorList>
    </citation>
    <scope>NUCLEOTIDE SEQUENCE [LARGE SCALE GENOMIC DNA]</scope>
    <source>
        <strain evidence="13">Okayama-7 / 130 / ATCC MYA-4618 / FGSC 9003</strain>
    </source>
</reference>
<dbReference type="GO" id="GO:0016705">
    <property type="term" value="F:oxidoreductase activity, acting on paired donors, with incorporation or reduction of molecular oxygen"/>
    <property type="evidence" value="ECO:0007669"/>
    <property type="project" value="InterPro"/>
</dbReference>
<dbReference type="GeneID" id="6015097"/>
<dbReference type="PANTHER" id="PTHR46300:SF7">
    <property type="entry name" value="P450, PUTATIVE (EUROFUNG)-RELATED"/>
    <property type="match status" value="1"/>
</dbReference>
<evidence type="ECO:0000256" key="3">
    <source>
        <dbReference type="ARBA" id="ARBA00010617"/>
    </source>
</evidence>
<gene>
    <name evidence="12" type="ORF">CC1G_10747</name>
</gene>
<evidence type="ECO:0000256" key="4">
    <source>
        <dbReference type="ARBA" id="ARBA00022617"/>
    </source>
</evidence>
<dbReference type="Pfam" id="PF00067">
    <property type="entry name" value="p450"/>
    <property type="match status" value="1"/>
</dbReference>
<evidence type="ECO:0000256" key="10">
    <source>
        <dbReference type="RuleBase" id="RU000461"/>
    </source>
</evidence>
<dbReference type="CDD" id="cd11065">
    <property type="entry name" value="CYP64-like"/>
    <property type="match status" value="1"/>
</dbReference>
<dbReference type="InterPro" id="IPR002401">
    <property type="entry name" value="Cyt_P450_E_grp-I"/>
</dbReference>
<evidence type="ECO:0000256" key="8">
    <source>
        <dbReference type="ARBA" id="ARBA00023033"/>
    </source>
</evidence>
<keyword evidence="11" id="KW-0472">Membrane</keyword>
<comment type="cofactor">
    <cofactor evidence="1 9">
        <name>heme</name>
        <dbReference type="ChEBI" id="CHEBI:30413"/>
    </cofactor>
</comment>
<dbReference type="eggNOG" id="KOG0156">
    <property type="taxonomic scope" value="Eukaryota"/>
</dbReference>
<comment type="similarity">
    <text evidence="3 10">Belongs to the cytochrome P450 family.</text>
</comment>
<evidence type="ECO:0000256" key="2">
    <source>
        <dbReference type="ARBA" id="ARBA00005179"/>
    </source>
</evidence>
<keyword evidence="4 9" id="KW-0349">Heme</keyword>